<evidence type="ECO:0000313" key="2">
    <source>
        <dbReference type="EMBL" id="SCV04866.1"/>
    </source>
</evidence>
<reference evidence="3" key="1">
    <citation type="submission" date="2016-03" db="EMBL/GenBank/DDBJ databases">
        <authorList>
            <person name="Devillers Hugo."/>
        </authorList>
    </citation>
    <scope>NUCLEOTIDE SEQUENCE [LARGE SCALE GENOMIC DNA]</scope>
</reference>
<feature type="compositionally biased region" description="Basic and acidic residues" evidence="1">
    <location>
        <begin position="257"/>
        <end position="271"/>
    </location>
</feature>
<gene>
    <name evidence="2" type="ORF">LANO_0G13146G</name>
</gene>
<dbReference type="EMBL" id="LT598453">
    <property type="protein sequence ID" value="SCV04866.1"/>
    <property type="molecule type" value="Genomic_DNA"/>
</dbReference>
<sequence length="329" mass="37895">MNGSSDVKTVEKRLAVYNPDTQLNVYLNAVSEVSSLCFAALMGKLEDKHELSLDKIREWRKDITLKRTDAEIYLESEKLKVQMEGVSATENIDEIKLQMDKDLVKIRQRNEILRHRNEMLRAMNSHIDLVNEELEDMQGGRSRLSASQEEWEEQLGAKAVATMLRANIFKRQIVKVRDGEDTEYEHEELSVSSNFSRNTEDLRRTNDSMKGSVQRLQSELKDYQSKWLHNAGLFDKIADVLKDELTKRDLIIPVGPRDMESDERKEGHNGEQDEEGDNEDEDDNNGVEIDEEDWERGGDDDEEEEIEGTEGTEGDHDMDSVLRVNSDET</sequence>
<evidence type="ECO:0000256" key="1">
    <source>
        <dbReference type="SAM" id="MobiDB-lite"/>
    </source>
</evidence>
<feature type="region of interest" description="Disordered" evidence="1">
    <location>
        <begin position="185"/>
        <end position="213"/>
    </location>
</feature>
<dbReference type="Proteomes" id="UP000189911">
    <property type="component" value="Chromosome G"/>
</dbReference>
<dbReference type="OrthoDB" id="4035165at2759"/>
<evidence type="ECO:0000313" key="3">
    <source>
        <dbReference type="Proteomes" id="UP000189911"/>
    </source>
</evidence>
<feature type="compositionally biased region" description="Acidic residues" evidence="1">
    <location>
        <begin position="272"/>
        <end position="312"/>
    </location>
</feature>
<protein>
    <submittedName>
        <fullName evidence="2">LANO_0G13146g1_1</fullName>
    </submittedName>
</protein>
<organism evidence="2 3">
    <name type="scientific">Lachancea nothofagi CBS 11611</name>
    <dbReference type="NCBI Taxonomy" id="1266666"/>
    <lineage>
        <taxon>Eukaryota</taxon>
        <taxon>Fungi</taxon>
        <taxon>Dikarya</taxon>
        <taxon>Ascomycota</taxon>
        <taxon>Saccharomycotina</taxon>
        <taxon>Saccharomycetes</taxon>
        <taxon>Saccharomycetales</taxon>
        <taxon>Saccharomycetaceae</taxon>
        <taxon>Lachancea</taxon>
    </lineage>
</organism>
<name>A0A1G4KJW6_9SACH</name>
<feature type="compositionally biased region" description="Basic and acidic residues" evidence="1">
    <location>
        <begin position="198"/>
        <end position="207"/>
    </location>
</feature>
<accession>A0A1G4KJW6</accession>
<proteinExistence type="predicted"/>
<keyword evidence="3" id="KW-1185">Reference proteome</keyword>
<dbReference type="AlphaFoldDB" id="A0A1G4KJW6"/>
<feature type="region of interest" description="Disordered" evidence="1">
    <location>
        <begin position="252"/>
        <end position="329"/>
    </location>
</feature>